<keyword evidence="2" id="KW-1185">Reference proteome</keyword>
<dbReference type="RefSeq" id="XP_045960542.1">
    <property type="nucleotide sequence ID" value="XM_046105804.1"/>
</dbReference>
<dbReference type="AlphaFoldDB" id="A0A9P8UQ58"/>
<gene>
    <name evidence="1" type="ORF">BKA67DRAFT_642468</name>
</gene>
<evidence type="ECO:0000313" key="1">
    <source>
        <dbReference type="EMBL" id="KAH6656308.1"/>
    </source>
</evidence>
<dbReference type="EMBL" id="JAGPXC010000002">
    <property type="protein sequence ID" value="KAH6656308.1"/>
    <property type="molecule type" value="Genomic_DNA"/>
</dbReference>
<accession>A0A9P8UQ58</accession>
<dbReference type="GeneID" id="70134695"/>
<comment type="caution">
    <text evidence="1">The sequence shown here is derived from an EMBL/GenBank/DDBJ whole genome shotgun (WGS) entry which is preliminary data.</text>
</comment>
<protein>
    <submittedName>
        <fullName evidence="1">Uncharacterized protein</fullName>
    </submittedName>
</protein>
<sequence length="222" mass="25610">MYPSKRHNGRMVQPELWIGLSGRPSTRMGPHSNMPNHTLFKWPARGFARYNTIRYTCRDSTGAYNTRECLEVTYPSSYRTGDPVDRKYDPWLRVFYSLSPCSKYIRSPTPSVSKNAGKPFTLQWLTWRQARVGRRAKRFCHLVTSKRLFQILYKHEAHKCVFVRREAKAPCSPPRFSYSVSPSAAAATYDAALTHVPFHDSFALPAYRYTQSEVPVRLGVSH</sequence>
<name>A0A9P8UQ58_9PEZI</name>
<reference evidence="1" key="1">
    <citation type="journal article" date="2021" name="Nat. Commun.">
        <title>Genetic determinants of endophytism in the Arabidopsis root mycobiome.</title>
        <authorList>
            <person name="Mesny F."/>
            <person name="Miyauchi S."/>
            <person name="Thiergart T."/>
            <person name="Pickel B."/>
            <person name="Atanasova L."/>
            <person name="Karlsson M."/>
            <person name="Huettel B."/>
            <person name="Barry K.W."/>
            <person name="Haridas S."/>
            <person name="Chen C."/>
            <person name="Bauer D."/>
            <person name="Andreopoulos W."/>
            <person name="Pangilinan J."/>
            <person name="LaButti K."/>
            <person name="Riley R."/>
            <person name="Lipzen A."/>
            <person name="Clum A."/>
            <person name="Drula E."/>
            <person name="Henrissat B."/>
            <person name="Kohler A."/>
            <person name="Grigoriev I.V."/>
            <person name="Martin F.M."/>
            <person name="Hacquard S."/>
        </authorList>
    </citation>
    <scope>NUCLEOTIDE SEQUENCE</scope>
    <source>
        <strain evidence="1">MPI-SDFR-AT-0073</strain>
    </source>
</reference>
<proteinExistence type="predicted"/>
<evidence type="ECO:0000313" key="2">
    <source>
        <dbReference type="Proteomes" id="UP000758603"/>
    </source>
</evidence>
<organism evidence="1 2">
    <name type="scientific">Truncatella angustata</name>
    <dbReference type="NCBI Taxonomy" id="152316"/>
    <lineage>
        <taxon>Eukaryota</taxon>
        <taxon>Fungi</taxon>
        <taxon>Dikarya</taxon>
        <taxon>Ascomycota</taxon>
        <taxon>Pezizomycotina</taxon>
        <taxon>Sordariomycetes</taxon>
        <taxon>Xylariomycetidae</taxon>
        <taxon>Amphisphaeriales</taxon>
        <taxon>Sporocadaceae</taxon>
        <taxon>Truncatella</taxon>
    </lineage>
</organism>
<dbReference type="Proteomes" id="UP000758603">
    <property type="component" value="Unassembled WGS sequence"/>
</dbReference>